<dbReference type="GO" id="GO:0016020">
    <property type="term" value="C:membrane"/>
    <property type="evidence" value="ECO:0007669"/>
    <property type="project" value="UniProtKB-SubCell"/>
</dbReference>
<evidence type="ECO:0000256" key="1">
    <source>
        <dbReference type="ARBA" id="ARBA00004141"/>
    </source>
</evidence>
<dbReference type="GO" id="GO:0004252">
    <property type="term" value="F:serine-type endopeptidase activity"/>
    <property type="evidence" value="ECO:0007669"/>
    <property type="project" value="InterPro"/>
</dbReference>
<evidence type="ECO:0000256" key="2">
    <source>
        <dbReference type="ARBA" id="ARBA00009045"/>
    </source>
</evidence>
<reference evidence="9 10" key="2">
    <citation type="journal article" date="2016" name="ISME J.">
        <title>Physiological and genomic characterization of two novel marine thaumarchaeal strains indicates niche differentiation.</title>
        <authorList>
            <person name="Bayer B."/>
            <person name="Vojvoda J."/>
            <person name="Offre P."/>
            <person name="Alves R.J."/>
            <person name="Elisabeth N.H."/>
            <person name="Garcia J.A."/>
            <person name="Volland J.M."/>
            <person name="Srivastava A."/>
            <person name="Schleper C."/>
            <person name="Herndl G.J."/>
        </authorList>
    </citation>
    <scope>NUCLEOTIDE SEQUENCE [LARGE SCALE GENOMIC DNA]</scope>
    <source>
        <strain evidence="9 10">NF5</strain>
    </source>
</reference>
<protein>
    <submittedName>
        <fullName evidence="9">Peptidase, S54 family</fullName>
    </submittedName>
</protein>
<evidence type="ECO:0000256" key="3">
    <source>
        <dbReference type="ARBA" id="ARBA00022692"/>
    </source>
</evidence>
<organism evidence="9 10">
    <name type="scientific">Nitrosopumilus adriaticus</name>
    <dbReference type="NCBI Taxonomy" id="1580092"/>
    <lineage>
        <taxon>Archaea</taxon>
        <taxon>Nitrososphaerota</taxon>
        <taxon>Nitrososphaeria</taxon>
        <taxon>Nitrosopumilales</taxon>
        <taxon>Nitrosopumilaceae</taxon>
        <taxon>Nitrosopumilus</taxon>
    </lineage>
</organism>
<dbReference type="RefSeq" id="WP_048114846.1">
    <property type="nucleotide sequence ID" value="NZ_CP011070.1"/>
</dbReference>
<dbReference type="GeneID" id="24819494"/>
<dbReference type="SUPFAM" id="SSF144091">
    <property type="entry name" value="Rhomboid-like"/>
    <property type="match status" value="1"/>
</dbReference>
<name>A0A0D5BZG9_9ARCH</name>
<dbReference type="EMBL" id="CP011070">
    <property type="protein sequence ID" value="AJW69944.1"/>
    <property type="molecule type" value="Genomic_DNA"/>
</dbReference>
<dbReference type="KEGG" id="nin:NADRNF5_0245"/>
<keyword evidence="5 7" id="KW-1133">Transmembrane helix</keyword>
<feature type="transmembrane region" description="Helical" evidence="7">
    <location>
        <begin position="193"/>
        <end position="213"/>
    </location>
</feature>
<feature type="transmembrane region" description="Helical" evidence="7">
    <location>
        <begin position="20"/>
        <end position="41"/>
    </location>
</feature>
<reference evidence="10" key="1">
    <citation type="submission" date="2015-03" db="EMBL/GenBank/DDBJ databases">
        <title>Characterization of two novel Thaumarchaeota isolated from the Northern Adriatic Sea.</title>
        <authorList>
            <person name="Bayer B."/>
            <person name="Vojvoda J."/>
            <person name="Offre P."/>
            <person name="Srivastava A."/>
            <person name="Elisabeth N."/>
            <person name="Garcia J.A.L."/>
            <person name="Schleper C."/>
            <person name="Herndl G.J."/>
        </authorList>
    </citation>
    <scope>NUCLEOTIDE SEQUENCE [LARGE SCALE GENOMIC DNA]</scope>
    <source>
        <strain evidence="10">NF5</strain>
    </source>
</reference>
<dbReference type="InterPro" id="IPR035952">
    <property type="entry name" value="Rhomboid-like_sf"/>
</dbReference>
<feature type="transmembrane region" description="Helical" evidence="7">
    <location>
        <begin position="94"/>
        <end position="113"/>
    </location>
</feature>
<evidence type="ECO:0000313" key="9">
    <source>
        <dbReference type="EMBL" id="AJW69944.1"/>
    </source>
</evidence>
<feature type="transmembrane region" description="Helical" evidence="7">
    <location>
        <begin position="125"/>
        <end position="142"/>
    </location>
</feature>
<keyword evidence="3 7" id="KW-0812">Transmembrane</keyword>
<keyword evidence="4" id="KW-0378">Hydrolase</keyword>
<dbReference type="AlphaFoldDB" id="A0A0D5BZG9"/>
<dbReference type="OrthoDB" id="26567at2157"/>
<feature type="transmembrane region" description="Helical" evidence="7">
    <location>
        <begin position="148"/>
        <end position="172"/>
    </location>
</feature>
<evidence type="ECO:0000256" key="7">
    <source>
        <dbReference type="SAM" id="Phobius"/>
    </source>
</evidence>
<evidence type="ECO:0000313" key="10">
    <source>
        <dbReference type="Proteomes" id="UP000032408"/>
    </source>
</evidence>
<evidence type="ECO:0000256" key="5">
    <source>
        <dbReference type="ARBA" id="ARBA00022989"/>
    </source>
</evidence>
<comment type="subcellular location">
    <subcellularLocation>
        <location evidence="1">Membrane</location>
        <topology evidence="1">Multi-pass membrane protein</topology>
    </subcellularLocation>
</comment>
<proteinExistence type="inferred from homology"/>
<dbReference type="InterPro" id="IPR022764">
    <property type="entry name" value="Peptidase_S54_rhomboid_dom"/>
</dbReference>
<sequence>MFPLRDENPTAPGFRPTVTYGLIIINVIVFFIEVAYTGQFFDFTNQNAFNLFYNWGAVPSCITGSSVLNIDFGSGPISVSCPQEPYFSLLSSTFLHGGLMHLGGNMLFLWIFGDNIEYKFGKIKYLGIYLMWGVTAGLIHIAGDTSSAIPAVGASGAISGVLGAYLIIFPRAKIQTFLMMGFFWRMLHIQAKWFLPFWLVFQNLLPFFIGGFGVAGGGVAYLAHIGGFVVGLATGYLYKKTHNSEFTYGTRYGYRPDY</sequence>
<dbReference type="Gene3D" id="1.20.1540.10">
    <property type="entry name" value="Rhomboid-like"/>
    <property type="match status" value="1"/>
</dbReference>
<dbReference type="PANTHER" id="PTHR43731:SF14">
    <property type="entry name" value="PRESENILIN-ASSOCIATED RHOMBOID-LIKE PROTEIN, MITOCHONDRIAL"/>
    <property type="match status" value="1"/>
</dbReference>
<dbReference type="Pfam" id="PF01694">
    <property type="entry name" value="Rhomboid"/>
    <property type="match status" value="1"/>
</dbReference>
<evidence type="ECO:0000259" key="8">
    <source>
        <dbReference type="Pfam" id="PF01694"/>
    </source>
</evidence>
<gene>
    <name evidence="9" type="ORF">NADRNF5_0245</name>
</gene>
<feature type="transmembrane region" description="Helical" evidence="7">
    <location>
        <begin position="219"/>
        <end position="238"/>
    </location>
</feature>
<dbReference type="PANTHER" id="PTHR43731">
    <property type="entry name" value="RHOMBOID PROTEASE"/>
    <property type="match status" value="1"/>
</dbReference>
<evidence type="ECO:0000256" key="6">
    <source>
        <dbReference type="ARBA" id="ARBA00023136"/>
    </source>
</evidence>
<keyword evidence="10" id="KW-1185">Reference proteome</keyword>
<dbReference type="InterPro" id="IPR050925">
    <property type="entry name" value="Rhomboid_protease_S54"/>
</dbReference>
<comment type="similarity">
    <text evidence="2">Belongs to the peptidase S54 family.</text>
</comment>
<dbReference type="Proteomes" id="UP000032408">
    <property type="component" value="Chromosome"/>
</dbReference>
<dbReference type="HOGENOM" id="CLU_055068_5_1_2"/>
<keyword evidence="6 7" id="KW-0472">Membrane</keyword>
<accession>A0A0D5BZG9</accession>
<evidence type="ECO:0000256" key="4">
    <source>
        <dbReference type="ARBA" id="ARBA00022801"/>
    </source>
</evidence>
<dbReference type="STRING" id="1580092.NADRNF5_0245"/>
<feature type="domain" description="Peptidase S54 rhomboid" evidence="8">
    <location>
        <begin position="86"/>
        <end position="238"/>
    </location>
</feature>